<dbReference type="KEGG" id="glz:GLAREA_05295"/>
<dbReference type="RefSeq" id="XP_008076775.1">
    <property type="nucleotide sequence ID" value="XM_008078584.1"/>
</dbReference>
<dbReference type="GeneID" id="19464349"/>
<dbReference type="EMBL" id="KE145353">
    <property type="protein sequence ID" value="EPE35957.1"/>
    <property type="molecule type" value="Genomic_DNA"/>
</dbReference>
<dbReference type="AlphaFoldDB" id="S3DC02"/>
<gene>
    <name evidence="2" type="ORF">GLAREA_05295</name>
</gene>
<evidence type="ECO:0000313" key="3">
    <source>
        <dbReference type="Proteomes" id="UP000016922"/>
    </source>
</evidence>
<dbReference type="Proteomes" id="UP000016922">
    <property type="component" value="Unassembled WGS sequence"/>
</dbReference>
<keyword evidence="3" id="KW-1185">Reference proteome</keyword>
<proteinExistence type="predicted"/>
<evidence type="ECO:0000313" key="2">
    <source>
        <dbReference type="EMBL" id="EPE35957.1"/>
    </source>
</evidence>
<reference evidence="2 3" key="1">
    <citation type="journal article" date="2013" name="BMC Genomics">
        <title>Genomics-driven discovery of the pneumocandin biosynthetic gene cluster in the fungus Glarea lozoyensis.</title>
        <authorList>
            <person name="Chen L."/>
            <person name="Yue Q."/>
            <person name="Zhang X."/>
            <person name="Xiang M."/>
            <person name="Wang C."/>
            <person name="Li S."/>
            <person name="Che Y."/>
            <person name="Ortiz-Lopez F.J."/>
            <person name="Bills G.F."/>
            <person name="Liu X."/>
            <person name="An Z."/>
        </authorList>
    </citation>
    <scope>NUCLEOTIDE SEQUENCE [LARGE SCALE GENOMIC DNA]</scope>
    <source>
        <strain evidence="3">ATCC 20868 / MF5171</strain>
    </source>
</reference>
<evidence type="ECO:0000256" key="1">
    <source>
        <dbReference type="SAM" id="MobiDB-lite"/>
    </source>
</evidence>
<feature type="region of interest" description="Disordered" evidence="1">
    <location>
        <begin position="1"/>
        <end position="31"/>
    </location>
</feature>
<name>S3DC02_GLAL2</name>
<accession>S3DC02</accession>
<organism evidence="2 3">
    <name type="scientific">Glarea lozoyensis (strain ATCC 20868 / MF5171)</name>
    <dbReference type="NCBI Taxonomy" id="1116229"/>
    <lineage>
        <taxon>Eukaryota</taxon>
        <taxon>Fungi</taxon>
        <taxon>Dikarya</taxon>
        <taxon>Ascomycota</taxon>
        <taxon>Pezizomycotina</taxon>
        <taxon>Leotiomycetes</taxon>
        <taxon>Helotiales</taxon>
        <taxon>Helotiaceae</taxon>
        <taxon>Glarea</taxon>
    </lineage>
</organism>
<feature type="compositionally biased region" description="Basic and acidic residues" evidence="1">
    <location>
        <begin position="1"/>
        <end position="10"/>
    </location>
</feature>
<protein>
    <submittedName>
        <fullName evidence="2">Uncharacterized protein</fullName>
    </submittedName>
</protein>
<dbReference type="HOGENOM" id="CLU_2277779_0_0_1"/>
<sequence length="102" mass="11258">MDGKVVKRQDTPMPEDSPSPNIKAEPSSPDLRALNQLQNIIELSREMEGFNLIPLPGDEFKLDTSVKKMCPTHGVEIKGESDVSIFEDPSASGPAYKKTRCK</sequence>